<dbReference type="PANTHER" id="PTHR34216">
    <property type="match status" value="1"/>
</dbReference>
<dbReference type="InterPro" id="IPR023854">
    <property type="entry name" value="PGA_deacetylase_PgaB"/>
</dbReference>
<sequence>MYGVVTWVLKRIFKLLGLIFFIIFLTHPVMATTKFLVLCYHDVPIKPSSKHDVSLNIFVRQMEYLKTHGYHVISPKDILAAASEQKKLPEKSVLLTFDDAYLSFYNYVYPILKIYNYPAVLSVVSSWIEKKPDYVGHKELMSWKQIKEVTNSGLVFLASHTHDLHKGVIYTPQGNIGPATSTFIYNQKTKSYENKISFRKRIKNDLKKSIEIIKEKTGVTPIILTWPYGEFNEIALEEAKKLGFKMMLMLGDGYAELNQLDRIKRNVITNEMGLVGFIERIKEGFKTDERIRAVQIDLDLIVNPTSFKESEYNLGLLIERLLKLGVNTVFIQAFCDKDGSGNIKSVYFQNHILPVEMDFLAYAVHRIMLQNIKVYVWMPVLSFELPNEKLNESLKIKEFKNGEIKTTTSWYRRLSPFAEESLRLIKC</sequence>
<evidence type="ECO:0000313" key="3">
    <source>
        <dbReference type="EMBL" id="HDD43501.1"/>
    </source>
</evidence>
<accession>A0A7C0Y3M0</accession>
<dbReference type="PANTHER" id="PTHR34216:SF7">
    <property type="entry name" value="POLY-BETA-1,6-N-ACETYL-D-GLUCOSAMINE N-DEACETYLASE"/>
    <property type="match status" value="1"/>
</dbReference>
<dbReference type="InterPro" id="IPR002509">
    <property type="entry name" value="NODB_dom"/>
</dbReference>
<dbReference type="InterPro" id="IPR051398">
    <property type="entry name" value="Polysacch_Deacetylase"/>
</dbReference>
<organism evidence="3">
    <name type="scientific">Desulfofervidus auxilii</name>
    <dbReference type="NCBI Taxonomy" id="1621989"/>
    <lineage>
        <taxon>Bacteria</taxon>
        <taxon>Pseudomonadati</taxon>
        <taxon>Thermodesulfobacteriota</taxon>
        <taxon>Candidatus Desulfofervidia</taxon>
        <taxon>Candidatus Desulfofervidales</taxon>
        <taxon>Candidatus Desulfofervidaceae</taxon>
        <taxon>Candidatus Desulfofervidus</taxon>
    </lineage>
</organism>
<dbReference type="Gene3D" id="3.20.20.370">
    <property type="entry name" value="Glycoside hydrolase/deacetylase"/>
    <property type="match status" value="1"/>
</dbReference>
<protein>
    <submittedName>
        <fullName evidence="3">Poly-beta-1,6-N-acetyl-D-glucosamine N-deacetylase PgaB</fullName>
    </submittedName>
</protein>
<dbReference type="GO" id="GO:0005975">
    <property type="term" value="P:carbohydrate metabolic process"/>
    <property type="evidence" value="ECO:0007669"/>
    <property type="project" value="InterPro"/>
</dbReference>
<dbReference type="Proteomes" id="UP000886289">
    <property type="component" value="Unassembled WGS sequence"/>
</dbReference>
<feature type="domain" description="NodB homology" evidence="2">
    <location>
        <begin position="91"/>
        <end position="329"/>
    </location>
</feature>
<dbReference type="GO" id="GO:0043708">
    <property type="term" value="P:cell adhesion involved in biofilm formation"/>
    <property type="evidence" value="ECO:0007669"/>
    <property type="project" value="InterPro"/>
</dbReference>
<evidence type="ECO:0000256" key="1">
    <source>
        <dbReference type="ARBA" id="ARBA00022729"/>
    </source>
</evidence>
<dbReference type="InterPro" id="IPR032772">
    <property type="entry name" value="PGA_deacetylase_PgaB_C"/>
</dbReference>
<dbReference type="Pfam" id="PF01522">
    <property type="entry name" value="Polysacc_deac_1"/>
    <property type="match status" value="1"/>
</dbReference>
<dbReference type="PROSITE" id="PS51677">
    <property type="entry name" value="NODB"/>
    <property type="match status" value="1"/>
</dbReference>
<dbReference type="NCBIfam" id="TIGR03938">
    <property type="entry name" value="deacetyl_PgaB"/>
    <property type="match status" value="1"/>
</dbReference>
<evidence type="ECO:0000259" key="2">
    <source>
        <dbReference type="PROSITE" id="PS51677"/>
    </source>
</evidence>
<gene>
    <name evidence="3" type="primary">pgaB</name>
    <name evidence="3" type="ORF">ENG63_01375</name>
</gene>
<proteinExistence type="predicted"/>
<feature type="non-terminal residue" evidence="3">
    <location>
        <position position="427"/>
    </location>
</feature>
<dbReference type="AlphaFoldDB" id="A0A7C0Y3M0"/>
<dbReference type="EMBL" id="DRBS01000055">
    <property type="protein sequence ID" value="HDD43501.1"/>
    <property type="molecule type" value="Genomic_DNA"/>
</dbReference>
<comment type="caution">
    <text evidence="3">The sequence shown here is derived from an EMBL/GenBank/DDBJ whole genome shotgun (WGS) entry which is preliminary data.</text>
</comment>
<dbReference type="Pfam" id="PF14883">
    <property type="entry name" value="GHL13"/>
    <property type="match status" value="1"/>
</dbReference>
<reference evidence="3" key="1">
    <citation type="journal article" date="2020" name="mSystems">
        <title>Genome- and Community-Level Interaction Insights into Carbon Utilization and Element Cycling Functions of Hydrothermarchaeota in Hydrothermal Sediment.</title>
        <authorList>
            <person name="Zhou Z."/>
            <person name="Liu Y."/>
            <person name="Xu W."/>
            <person name="Pan J."/>
            <person name="Luo Z.H."/>
            <person name="Li M."/>
        </authorList>
    </citation>
    <scope>NUCLEOTIDE SEQUENCE [LARGE SCALE GENOMIC DNA]</scope>
    <source>
        <strain evidence="3">HyVt-233</strain>
    </source>
</reference>
<dbReference type="InterPro" id="IPR011330">
    <property type="entry name" value="Glyco_hydro/deAcase_b/a-brl"/>
</dbReference>
<dbReference type="SUPFAM" id="SSF88713">
    <property type="entry name" value="Glycoside hydrolase/deacetylase"/>
    <property type="match status" value="1"/>
</dbReference>
<keyword evidence="1" id="KW-0732">Signal</keyword>
<name>A0A7C0Y3M0_DESA2</name>
<dbReference type="Gene3D" id="3.20.20.80">
    <property type="entry name" value="Glycosidases"/>
    <property type="match status" value="1"/>
</dbReference>
<dbReference type="GO" id="GO:0016810">
    <property type="term" value="F:hydrolase activity, acting on carbon-nitrogen (but not peptide) bonds"/>
    <property type="evidence" value="ECO:0007669"/>
    <property type="project" value="InterPro"/>
</dbReference>